<evidence type="ECO:0000313" key="2">
    <source>
        <dbReference type="EMBL" id="OQO12237.1"/>
    </source>
</evidence>
<dbReference type="EMBL" id="NAJO01000005">
    <property type="protein sequence ID" value="OQO12237.1"/>
    <property type="molecule type" value="Genomic_DNA"/>
</dbReference>
<comment type="caution">
    <text evidence="2">The sequence shown here is derived from an EMBL/GenBank/DDBJ whole genome shotgun (WGS) entry which is preliminary data.</text>
</comment>
<dbReference type="Proteomes" id="UP000192596">
    <property type="component" value="Unassembled WGS sequence"/>
</dbReference>
<evidence type="ECO:0000313" key="3">
    <source>
        <dbReference type="Proteomes" id="UP000192596"/>
    </source>
</evidence>
<gene>
    <name evidence="2" type="ORF">B0A48_02878</name>
</gene>
<accession>A0A1V8TLI2</accession>
<dbReference type="InParanoid" id="A0A1V8TLI2"/>
<dbReference type="AlphaFoldDB" id="A0A1V8TLI2"/>
<feature type="transmembrane region" description="Helical" evidence="1">
    <location>
        <begin position="60"/>
        <end position="85"/>
    </location>
</feature>
<proteinExistence type="predicted"/>
<evidence type="ECO:0000256" key="1">
    <source>
        <dbReference type="SAM" id="Phobius"/>
    </source>
</evidence>
<keyword evidence="1" id="KW-1133">Transmembrane helix</keyword>
<sequence>MAESAKELTWSDLKWSWRGAFAGLTWNMWRTRSESFQKSYCTLVASLATSDQSAVSGWDYALLANFLLALVIGIVMMAFAVGTVMDRFAE</sequence>
<keyword evidence="1" id="KW-0472">Membrane</keyword>
<name>A0A1V8TLI2_9PEZI</name>
<reference evidence="3" key="1">
    <citation type="submission" date="2017-03" db="EMBL/GenBank/DDBJ databases">
        <title>Genomes of endolithic fungi from Antarctica.</title>
        <authorList>
            <person name="Coleine C."/>
            <person name="Masonjones S."/>
            <person name="Stajich J.E."/>
        </authorList>
    </citation>
    <scope>NUCLEOTIDE SEQUENCE [LARGE SCALE GENOMIC DNA]</scope>
    <source>
        <strain evidence="3">CCFEE 5527</strain>
    </source>
</reference>
<organism evidence="2 3">
    <name type="scientific">Cryoendolithus antarcticus</name>
    <dbReference type="NCBI Taxonomy" id="1507870"/>
    <lineage>
        <taxon>Eukaryota</taxon>
        <taxon>Fungi</taxon>
        <taxon>Dikarya</taxon>
        <taxon>Ascomycota</taxon>
        <taxon>Pezizomycotina</taxon>
        <taxon>Dothideomycetes</taxon>
        <taxon>Dothideomycetidae</taxon>
        <taxon>Cladosporiales</taxon>
        <taxon>Cladosporiaceae</taxon>
        <taxon>Cryoendolithus</taxon>
    </lineage>
</organism>
<keyword evidence="1" id="KW-0812">Transmembrane</keyword>
<protein>
    <submittedName>
        <fullName evidence="2">Uncharacterized protein</fullName>
    </submittedName>
</protein>
<keyword evidence="3" id="KW-1185">Reference proteome</keyword>